<dbReference type="Pfam" id="PF00550">
    <property type="entry name" value="PP-binding"/>
    <property type="match status" value="1"/>
</dbReference>
<evidence type="ECO:0000256" key="2">
    <source>
        <dbReference type="ARBA" id="ARBA00022553"/>
    </source>
</evidence>
<dbReference type="EMBL" id="NIDN02000224">
    <property type="protein sequence ID" value="RLL94203.1"/>
    <property type="molecule type" value="Genomic_DNA"/>
</dbReference>
<dbReference type="PANTHER" id="PTHR44845:SF6">
    <property type="entry name" value="BETA-ALANINE-ACTIVATING ENZYME"/>
    <property type="match status" value="1"/>
</dbReference>
<accession>A0A229YSA9</accession>
<evidence type="ECO:0000256" key="1">
    <source>
        <dbReference type="ARBA" id="ARBA00022450"/>
    </source>
</evidence>
<feature type="domain" description="Carrier" evidence="3">
    <location>
        <begin position="41"/>
        <end position="120"/>
    </location>
</feature>
<dbReference type="Gene3D" id="1.10.1200.10">
    <property type="entry name" value="ACP-like"/>
    <property type="match status" value="1"/>
</dbReference>
<dbReference type="OrthoDB" id="4444247at2759"/>
<dbReference type="SUPFAM" id="SSF47336">
    <property type="entry name" value="ACP-like"/>
    <property type="match status" value="1"/>
</dbReference>
<keyword evidence="5" id="KW-1185">Reference proteome</keyword>
<dbReference type="Pfam" id="PF07993">
    <property type="entry name" value="NAD_binding_4"/>
    <property type="match status" value="1"/>
</dbReference>
<dbReference type="SUPFAM" id="SSF51735">
    <property type="entry name" value="NAD(P)-binding Rossmann-fold domains"/>
    <property type="match status" value="1"/>
</dbReference>
<evidence type="ECO:0000313" key="5">
    <source>
        <dbReference type="Proteomes" id="UP000215289"/>
    </source>
</evidence>
<dbReference type="InterPro" id="IPR036736">
    <property type="entry name" value="ACP-like_sf"/>
</dbReference>
<keyword evidence="2" id="KW-0597">Phosphoprotein</keyword>
<comment type="caution">
    <text evidence="4">The sequence shown here is derived from an EMBL/GenBank/DDBJ whole genome shotgun (WGS) entry which is preliminary data.</text>
</comment>
<evidence type="ECO:0000259" key="3">
    <source>
        <dbReference type="PROSITE" id="PS50075"/>
    </source>
</evidence>
<dbReference type="PROSITE" id="PS50075">
    <property type="entry name" value="CARRIER"/>
    <property type="match status" value="1"/>
</dbReference>
<evidence type="ECO:0000313" key="4">
    <source>
        <dbReference type="EMBL" id="RLL94203.1"/>
    </source>
</evidence>
<dbReference type="InterPro" id="IPR036291">
    <property type="entry name" value="NAD(P)-bd_dom_sf"/>
</dbReference>
<dbReference type="Proteomes" id="UP000215289">
    <property type="component" value="Unassembled WGS sequence"/>
</dbReference>
<dbReference type="Gene3D" id="3.40.50.720">
    <property type="entry name" value="NAD(P)-binding Rossmann-like Domain"/>
    <property type="match status" value="1"/>
</dbReference>
<sequence>MIPVIAIPLETLPLTNHSKVDRKALKSLPLPQRTWGTQSNEELTGTMTQLEQIWQDVLGNSGLGFEISPSTSFFSVGSNSLLVIRLQQYIRQVFSVEIRLVELLGANTLAEMARKIDESIQIEAIDWEEETRPPSIPDFLKDVAGVCAGQQQPKTLLVTGATGYIAKYLLPKLAASRDVQMIYCVAVRDKQSQLPRSSKIVSYEGDLTAPQLGLSDNKFRSLSSKVDIILHMGAVRSFWDNYHVLRRSNVHPTRELVKLATPRRIPIHYISTVSVLSQAAGIDTVSAASCVPVVDGTNGYVASRWASERILERAAESLGVPASIYRFLPSAQQSPQEVEVEVEVLDEFARYVDVSRVMPDMSGWDGRIDMAPAEQVATWLSESVLADVTSVCFSHYESQVAVDVGVLREYLEEKKGGLGLERMAGLKWIGRIKKLGFGYFLTAQDVTVGREGETYESRR</sequence>
<name>A0A229YSA9_9EURO</name>
<dbReference type="AlphaFoldDB" id="A0A229YSA9"/>
<proteinExistence type="predicted"/>
<organism evidence="4 5">
    <name type="scientific">Aspergillus turcosus</name>
    <dbReference type="NCBI Taxonomy" id="1245748"/>
    <lineage>
        <taxon>Eukaryota</taxon>
        <taxon>Fungi</taxon>
        <taxon>Dikarya</taxon>
        <taxon>Ascomycota</taxon>
        <taxon>Pezizomycotina</taxon>
        <taxon>Eurotiomycetes</taxon>
        <taxon>Eurotiomycetidae</taxon>
        <taxon>Eurotiales</taxon>
        <taxon>Aspergillaceae</taxon>
        <taxon>Aspergillus</taxon>
        <taxon>Aspergillus subgen. Fumigati</taxon>
    </lineage>
</organism>
<protein>
    <recommendedName>
        <fullName evidence="3">Carrier domain-containing protein</fullName>
    </recommendedName>
</protein>
<reference evidence="4 5" key="1">
    <citation type="submission" date="2018-08" db="EMBL/GenBank/DDBJ databases">
        <title>Draft genome sequences of two Aspergillus turcosus clinical strains isolated from bronchoalveolar lavage fluid: one azole-susceptible and the other azole-resistant.</title>
        <authorList>
            <person name="Parent-Michaud M."/>
            <person name="Dufresne P.J."/>
            <person name="Fournier E."/>
            <person name="Martineau C."/>
            <person name="Moreira S."/>
            <person name="Perkins V."/>
            <person name="De Repentigny L."/>
            <person name="Dufresne S.F."/>
        </authorList>
    </citation>
    <scope>NUCLEOTIDE SEQUENCE [LARGE SCALE GENOMIC DNA]</scope>
    <source>
        <strain evidence="4">HMR AF 1038</strain>
    </source>
</reference>
<dbReference type="InterPro" id="IPR009081">
    <property type="entry name" value="PP-bd_ACP"/>
</dbReference>
<dbReference type="STRING" id="1245748.A0A229YSA9"/>
<dbReference type="InterPro" id="IPR013120">
    <property type="entry name" value="FAR_NAD-bd"/>
</dbReference>
<keyword evidence="1" id="KW-0596">Phosphopantetheine</keyword>
<dbReference type="PANTHER" id="PTHR44845">
    <property type="entry name" value="CARRIER DOMAIN-CONTAINING PROTEIN"/>
    <property type="match status" value="1"/>
</dbReference>
<gene>
    <name evidence="4" type="ORF">CFD26_100251</name>
</gene>